<feature type="domain" description="PKD" evidence="3">
    <location>
        <begin position="134"/>
        <end position="210"/>
    </location>
</feature>
<dbReference type="InterPro" id="IPR035986">
    <property type="entry name" value="PKD_dom_sf"/>
</dbReference>
<evidence type="ECO:0000313" key="4">
    <source>
        <dbReference type="EMBL" id="UUY06057.1"/>
    </source>
</evidence>
<name>A0ABY5PNA7_9ACTN</name>
<dbReference type="RefSeq" id="WP_353866488.1">
    <property type="nucleotide sequence ID" value="NZ_CP088295.1"/>
</dbReference>
<feature type="chain" id="PRO_5046919095" evidence="2">
    <location>
        <begin position="20"/>
        <end position="326"/>
    </location>
</feature>
<protein>
    <submittedName>
        <fullName evidence="4">PKD domain-containing protein</fullName>
    </submittedName>
</protein>
<reference evidence="5" key="1">
    <citation type="submission" date="2021-11" db="EMBL/GenBank/DDBJ databases">
        <title>Cultivation dependent microbiological survey of springs from the worlds oldest radium mine currently devoted to the extraction of radon-saturated water.</title>
        <authorList>
            <person name="Kapinusova G."/>
            <person name="Smrhova T."/>
            <person name="Strejcek M."/>
            <person name="Suman J."/>
            <person name="Jani K."/>
            <person name="Pajer P."/>
            <person name="Uhlik O."/>
        </authorList>
    </citation>
    <scope>NUCLEOTIDE SEQUENCE [LARGE SCALE GENOMIC DNA]</scope>
    <source>
        <strain evidence="5">J379</strain>
    </source>
</reference>
<evidence type="ECO:0000256" key="1">
    <source>
        <dbReference type="SAM" id="MobiDB-lite"/>
    </source>
</evidence>
<evidence type="ECO:0000313" key="5">
    <source>
        <dbReference type="Proteomes" id="UP001058860"/>
    </source>
</evidence>
<gene>
    <name evidence="4" type="ORF">LRS13_11245</name>
</gene>
<organism evidence="4 5">
    <name type="scientific">Svornostia abyssi</name>
    <dbReference type="NCBI Taxonomy" id="2898438"/>
    <lineage>
        <taxon>Bacteria</taxon>
        <taxon>Bacillati</taxon>
        <taxon>Actinomycetota</taxon>
        <taxon>Thermoleophilia</taxon>
        <taxon>Solirubrobacterales</taxon>
        <taxon>Baekduiaceae</taxon>
        <taxon>Svornostia</taxon>
    </lineage>
</organism>
<dbReference type="Gene3D" id="2.60.40.420">
    <property type="entry name" value="Cupredoxins - blue copper proteins"/>
    <property type="match status" value="1"/>
</dbReference>
<feature type="signal peptide" evidence="2">
    <location>
        <begin position="1"/>
        <end position="19"/>
    </location>
</feature>
<feature type="region of interest" description="Disordered" evidence="1">
    <location>
        <begin position="58"/>
        <end position="78"/>
    </location>
</feature>
<keyword evidence="2" id="KW-0732">Signal</keyword>
<accession>A0ABY5PNA7</accession>
<dbReference type="InterPro" id="IPR013783">
    <property type="entry name" value="Ig-like_fold"/>
</dbReference>
<dbReference type="Pfam" id="PF00801">
    <property type="entry name" value="PKD"/>
    <property type="match status" value="1"/>
</dbReference>
<dbReference type="Gene3D" id="2.60.40.10">
    <property type="entry name" value="Immunoglobulins"/>
    <property type="match status" value="1"/>
</dbReference>
<sequence length="326" mass="34803">MRAALTLALGALAVAPVGAAADVRTISFGGPLGNRYEPAELTVQAGDVVEWTGDFSDHPLRYRPSPSEPYSTPYTGTSPLRRTLSAAGDRFEYLCAIHGDQGMRGVVSAVARVEPRPLTRPPLLSLRTDPREPVAGRPVTFIASYIAGTGDARYTSFAWDLDGDGKVRPKDGPDQVTTGPRVTTTYGRAGRRTISVTGSTAEPGAAGTSTTTFRFVVAAKADSTPPAVTVVSLRPGTLAAVLRSGLTAVIRGSEPVRARIDVLDGSRVLVRASRRLGTRAVAVRMRLSRRSAASLRGRRDVRLKLRIVARDDAGNRTTLRKTFIVR</sequence>
<dbReference type="SUPFAM" id="SSF49503">
    <property type="entry name" value="Cupredoxins"/>
    <property type="match status" value="1"/>
</dbReference>
<dbReference type="Proteomes" id="UP001058860">
    <property type="component" value="Chromosome"/>
</dbReference>
<dbReference type="EMBL" id="CP088295">
    <property type="protein sequence ID" value="UUY06057.1"/>
    <property type="molecule type" value="Genomic_DNA"/>
</dbReference>
<feature type="compositionally biased region" description="Low complexity" evidence="1">
    <location>
        <begin position="62"/>
        <end position="78"/>
    </location>
</feature>
<dbReference type="InterPro" id="IPR000601">
    <property type="entry name" value="PKD_dom"/>
</dbReference>
<evidence type="ECO:0000256" key="2">
    <source>
        <dbReference type="SAM" id="SignalP"/>
    </source>
</evidence>
<evidence type="ECO:0000259" key="3">
    <source>
        <dbReference type="Pfam" id="PF00801"/>
    </source>
</evidence>
<keyword evidence="5" id="KW-1185">Reference proteome</keyword>
<dbReference type="SUPFAM" id="SSF49299">
    <property type="entry name" value="PKD domain"/>
    <property type="match status" value="1"/>
</dbReference>
<proteinExistence type="predicted"/>
<dbReference type="InterPro" id="IPR008972">
    <property type="entry name" value="Cupredoxin"/>
</dbReference>